<dbReference type="Pfam" id="PF12642">
    <property type="entry name" value="TpcC"/>
    <property type="match status" value="1"/>
</dbReference>
<evidence type="ECO:0000313" key="3">
    <source>
        <dbReference type="Proteomes" id="UP000223982"/>
    </source>
</evidence>
<dbReference type="AlphaFoldDB" id="A0AA44ZDJ6"/>
<keyword evidence="2" id="KW-0614">Plasmid</keyword>
<evidence type="ECO:0000313" key="2">
    <source>
        <dbReference type="EMBL" id="PHJ26166.1"/>
    </source>
</evidence>
<organism evidence="2 3">
    <name type="scientific">Cutibacterium acnes</name>
    <name type="common">Propionibacterium acnes</name>
    <dbReference type="NCBI Taxonomy" id="1747"/>
    <lineage>
        <taxon>Bacteria</taxon>
        <taxon>Bacillati</taxon>
        <taxon>Actinomycetota</taxon>
        <taxon>Actinomycetes</taxon>
        <taxon>Propionibacteriales</taxon>
        <taxon>Propionibacteriaceae</taxon>
        <taxon>Cutibacterium</taxon>
    </lineage>
</organism>
<accession>A0AA44ZDJ6</accession>
<feature type="region of interest" description="Disordered" evidence="1">
    <location>
        <begin position="314"/>
        <end position="336"/>
    </location>
</feature>
<dbReference type="EMBL" id="LKVB01000016">
    <property type="protein sequence ID" value="PHJ26166.1"/>
    <property type="molecule type" value="Genomic_DNA"/>
</dbReference>
<proteinExistence type="predicted"/>
<geneLocation type="plasmid" evidence="2 3">
    <name>p09_09</name>
</geneLocation>
<gene>
    <name evidence="2" type="ORF">APS60_12530</name>
</gene>
<reference evidence="2 3" key="1">
    <citation type="submission" date="2017-02" db="EMBL/GenBank/DDBJ databases">
        <title>Prevalence of linear plasmids in Propionibacterium acnes isolates obtained from cancerous prostatic tissue.</title>
        <authorList>
            <person name="Davidsson S."/>
            <person name="Bruggemann H."/>
        </authorList>
    </citation>
    <scope>NUCLEOTIDE SEQUENCE [LARGE SCALE GENOMIC DNA]</scope>
    <source>
        <strain evidence="2 3">09-9</strain>
        <plasmid evidence="2 3">p09_09</plasmid>
    </source>
</reference>
<protein>
    <recommendedName>
        <fullName evidence="4">Conjugal transfer protein</fullName>
    </recommendedName>
</protein>
<dbReference type="Proteomes" id="UP000223982">
    <property type="component" value="Plasmid p09_09"/>
</dbReference>
<sequence>MRLGRVRNSESASAEPKPRRWSAKKKQAQENVGPWPHTGSMATKGFLALVLCGVACGPVALARSAAPASAPTTAVSTDTTHHDRRTAQIASATAVEVTTLLLTSDSGHLDNLEHLVAAKITDARMPRKPGPAPTTVTAYDATVSPSDPSLWQVTVITMGGQSGTGQAWSVPVHVDSNGKAIALRLPGQIPMPAPASAPTLDTSELRTADPAAQTSSGFLTAMLTGNTDLSRWSSPGTAFTAVDPAPCVSVKTTHVVGPDEVPTPSDRQKITVTVTVTCQPTGDESTTRTSQYGLTLVSRAGRWEVAALDQPSRLLPLAGTPVPSSPSTPGPSRSAS</sequence>
<evidence type="ECO:0008006" key="4">
    <source>
        <dbReference type="Google" id="ProtNLM"/>
    </source>
</evidence>
<dbReference type="InterPro" id="IPR024735">
    <property type="entry name" value="TcpC"/>
</dbReference>
<evidence type="ECO:0000256" key="1">
    <source>
        <dbReference type="SAM" id="MobiDB-lite"/>
    </source>
</evidence>
<feature type="region of interest" description="Disordered" evidence="1">
    <location>
        <begin position="1"/>
        <end position="38"/>
    </location>
</feature>
<name>A0AA44ZDJ6_CUTAC</name>
<comment type="caution">
    <text evidence="2">The sequence shown here is derived from an EMBL/GenBank/DDBJ whole genome shotgun (WGS) entry which is preliminary data.</text>
</comment>